<gene>
    <name evidence="2" type="ORF">PJ311_01635</name>
</gene>
<dbReference type="EMBL" id="JAQKAB010000001">
    <property type="protein sequence ID" value="MDA7025308.1"/>
    <property type="molecule type" value="Genomic_DNA"/>
</dbReference>
<keyword evidence="1" id="KW-1133">Transmembrane helix</keyword>
<organism evidence="2 3">
    <name type="scientific">Bacillus changyiensis</name>
    <dbReference type="NCBI Taxonomy" id="3004103"/>
    <lineage>
        <taxon>Bacteria</taxon>
        <taxon>Bacillati</taxon>
        <taxon>Bacillota</taxon>
        <taxon>Bacilli</taxon>
        <taxon>Bacillales</taxon>
        <taxon>Bacillaceae</taxon>
        <taxon>Bacillus</taxon>
    </lineage>
</organism>
<keyword evidence="3" id="KW-1185">Reference proteome</keyword>
<name>A0ABT4WZ35_9BACI</name>
<keyword evidence="1" id="KW-0812">Transmembrane</keyword>
<evidence type="ECO:0000256" key="1">
    <source>
        <dbReference type="SAM" id="Phobius"/>
    </source>
</evidence>
<accession>A0ABT4WZ35</accession>
<dbReference type="RefSeq" id="WP_271339171.1">
    <property type="nucleotide sequence ID" value="NZ_JAQKAB010000001.1"/>
</dbReference>
<sequence length="48" mass="5624">MINVKESLQEKLTPLDEENFAKGCLSGIVISLPIWFMIYLFFKYVIIK</sequence>
<feature type="transmembrane region" description="Helical" evidence="1">
    <location>
        <begin position="20"/>
        <end position="42"/>
    </location>
</feature>
<keyword evidence="1" id="KW-0472">Membrane</keyword>
<comment type="caution">
    <text evidence="2">The sequence shown here is derived from an EMBL/GenBank/DDBJ whole genome shotgun (WGS) entry which is preliminary data.</text>
</comment>
<reference evidence="2 3" key="1">
    <citation type="submission" date="2023-01" db="EMBL/GenBank/DDBJ databases">
        <title>Bacillus changyiensis sp. nov., isolated from a coastal deposit.</title>
        <authorList>
            <person name="Xiao G."/>
            <person name="Lai Q."/>
            <person name="Hu Z."/>
            <person name="Shao Z."/>
        </authorList>
    </citation>
    <scope>NUCLEOTIDE SEQUENCE [LARGE SCALE GENOMIC DNA]</scope>
    <source>
        <strain evidence="2 3">CLL-7-23</strain>
    </source>
</reference>
<evidence type="ECO:0000313" key="3">
    <source>
        <dbReference type="Proteomes" id="UP001211894"/>
    </source>
</evidence>
<protein>
    <submittedName>
        <fullName evidence="2">Uncharacterized protein</fullName>
    </submittedName>
</protein>
<evidence type="ECO:0000313" key="2">
    <source>
        <dbReference type="EMBL" id="MDA7025308.1"/>
    </source>
</evidence>
<dbReference type="Proteomes" id="UP001211894">
    <property type="component" value="Unassembled WGS sequence"/>
</dbReference>
<proteinExistence type="predicted"/>